<feature type="domain" description="MobA-like NTP transferase" evidence="2">
    <location>
        <begin position="4"/>
        <end position="157"/>
    </location>
</feature>
<protein>
    <submittedName>
        <fullName evidence="3">NTP transferase domain-containing protein</fullName>
    </submittedName>
</protein>
<dbReference type="Gene3D" id="3.90.550.10">
    <property type="entry name" value="Spore Coat Polysaccharide Biosynthesis Protein SpsA, Chain A"/>
    <property type="match status" value="1"/>
</dbReference>
<name>A0A7T0KFT2_9CORY</name>
<dbReference type="InterPro" id="IPR025877">
    <property type="entry name" value="MobA-like_NTP_Trfase"/>
</dbReference>
<dbReference type="KEGG" id="cliz:G7Y31_04665"/>
<dbReference type="RefSeq" id="WP_165009061.1">
    <property type="nucleotide sequence ID" value="NZ_CP064954.1"/>
</dbReference>
<evidence type="ECO:0000313" key="4">
    <source>
        <dbReference type="Proteomes" id="UP000594681"/>
    </source>
</evidence>
<dbReference type="SUPFAM" id="SSF53448">
    <property type="entry name" value="Nucleotide-diphospho-sugar transferases"/>
    <property type="match status" value="1"/>
</dbReference>
<keyword evidence="1 3" id="KW-0808">Transferase</keyword>
<accession>A0A7T0KFT2</accession>
<dbReference type="PANTHER" id="PTHR19136:SF52">
    <property type="entry name" value="2,3,4,5-TETRAHYDROPYRIDINE-2,6-DICARBOXYLATE N-SUCCINYLTRANSFERASE"/>
    <property type="match status" value="1"/>
</dbReference>
<dbReference type="Pfam" id="PF12804">
    <property type="entry name" value="NTP_transf_3"/>
    <property type="match status" value="1"/>
</dbReference>
<dbReference type="EMBL" id="CP064954">
    <property type="protein sequence ID" value="QPK79988.1"/>
    <property type="molecule type" value="Genomic_DNA"/>
</dbReference>
<dbReference type="GO" id="GO:0009085">
    <property type="term" value="P:lysine biosynthetic process"/>
    <property type="evidence" value="ECO:0007669"/>
    <property type="project" value="TreeGrafter"/>
</dbReference>
<dbReference type="AlphaFoldDB" id="A0A7T0KFT2"/>
<evidence type="ECO:0000256" key="1">
    <source>
        <dbReference type="ARBA" id="ARBA00022679"/>
    </source>
</evidence>
<reference evidence="3 4" key="1">
    <citation type="submission" date="2020-11" db="EMBL/GenBank/DDBJ databases">
        <title>Corynebacterium sp. ZJ-599.</title>
        <authorList>
            <person name="Zhou J."/>
        </authorList>
    </citation>
    <scope>NUCLEOTIDE SEQUENCE [LARGE SCALE GENOMIC DNA]</scope>
    <source>
        <strain evidence="3 4">ZJ-599</strain>
    </source>
</reference>
<dbReference type="PANTHER" id="PTHR19136">
    <property type="entry name" value="MOLYBDENUM COFACTOR GUANYLYLTRANSFERASE"/>
    <property type="match status" value="1"/>
</dbReference>
<evidence type="ECO:0000259" key="2">
    <source>
        <dbReference type="Pfam" id="PF12804"/>
    </source>
</evidence>
<proteinExistence type="predicted"/>
<evidence type="ECO:0000313" key="3">
    <source>
        <dbReference type="EMBL" id="QPK79988.1"/>
    </source>
</evidence>
<organism evidence="3 4">
    <name type="scientific">Corynebacterium lizhenjunii</name>
    <dbReference type="NCBI Taxonomy" id="2709394"/>
    <lineage>
        <taxon>Bacteria</taxon>
        <taxon>Bacillati</taxon>
        <taxon>Actinomycetota</taxon>
        <taxon>Actinomycetes</taxon>
        <taxon>Mycobacteriales</taxon>
        <taxon>Corynebacteriaceae</taxon>
        <taxon>Corynebacterium</taxon>
    </lineage>
</organism>
<dbReference type="Proteomes" id="UP000594681">
    <property type="component" value="Chromosome"/>
</dbReference>
<dbReference type="InterPro" id="IPR029044">
    <property type="entry name" value="Nucleotide-diphossugar_trans"/>
</dbReference>
<gene>
    <name evidence="3" type="ORF">G7Y31_04665</name>
</gene>
<sequence length="190" mass="19880">MLGVIVLAGGRNTRMKGTDKAAITVGGERFIDRLYRQLPAHALPIAVTPRDIGHPRVCEQPPFGGPVAGIAAGAAYLARHPEVSTIAVLSADAPDSPRTLPALQAALDAAGSSADVAVCAEAEHLHPLCALWHADALHSALQQLGDPRDVSAKRLLSLARGQVVVPDCDFARDYDTPTDVAAYSARLSLL</sequence>
<dbReference type="GO" id="GO:0016779">
    <property type="term" value="F:nucleotidyltransferase activity"/>
    <property type="evidence" value="ECO:0007669"/>
    <property type="project" value="TreeGrafter"/>
</dbReference>
<keyword evidence="4" id="KW-1185">Reference proteome</keyword>
<dbReference type="GO" id="GO:0019877">
    <property type="term" value="P:diaminopimelate biosynthetic process"/>
    <property type="evidence" value="ECO:0007669"/>
    <property type="project" value="TreeGrafter"/>
</dbReference>